<evidence type="ECO:0000313" key="5">
    <source>
        <dbReference type="Proteomes" id="UP000281738"/>
    </source>
</evidence>
<dbReference type="OrthoDB" id="6077212at2"/>
<dbReference type="PRINTS" id="PR00455">
    <property type="entry name" value="HTHTETR"/>
</dbReference>
<accession>A0A3N2CTG7</accession>
<dbReference type="RefSeq" id="WP_123390010.1">
    <property type="nucleotide sequence ID" value="NZ_RKHO01000001.1"/>
</dbReference>
<dbReference type="InterPro" id="IPR009057">
    <property type="entry name" value="Homeodomain-like_sf"/>
</dbReference>
<gene>
    <name evidence="4" type="ORF">EDD33_1678</name>
</gene>
<keyword evidence="1 2" id="KW-0238">DNA-binding</keyword>
<dbReference type="SUPFAM" id="SSF48498">
    <property type="entry name" value="Tetracyclin repressor-like, C-terminal domain"/>
    <property type="match status" value="1"/>
</dbReference>
<evidence type="ECO:0000256" key="2">
    <source>
        <dbReference type="PROSITE-ProRule" id="PRU00335"/>
    </source>
</evidence>
<dbReference type="InterPro" id="IPR036271">
    <property type="entry name" value="Tet_transcr_reg_TetR-rel_C_sf"/>
</dbReference>
<protein>
    <submittedName>
        <fullName evidence="4">TetR family transcriptional regulator</fullName>
    </submittedName>
</protein>
<evidence type="ECO:0000256" key="1">
    <source>
        <dbReference type="ARBA" id="ARBA00023125"/>
    </source>
</evidence>
<reference evidence="4 5" key="1">
    <citation type="submission" date="2018-11" db="EMBL/GenBank/DDBJ databases">
        <title>Sequencing the genomes of 1000 actinobacteria strains.</title>
        <authorList>
            <person name="Klenk H.-P."/>
        </authorList>
    </citation>
    <scope>NUCLEOTIDE SEQUENCE [LARGE SCALE GENOMIC DNA]</scope>
    <source>
        <strain evidence="4 5">DSM 12652</strain>
    </source>
</reference>
<dbReference type="Gene3D" id="1.10.357.10">
    <property type="entry name" value="Tetracycline Repressor, domain 2"/>
    <property type="match status" value="1"/>
</dbReference>
<feature type="domain" description="HTH tetR-type" evidence="3">
    <location>
        <begin position="4"/>
        <end position="64"/>
    </location>
</feature>
<dbReference type="Pfam" id="PF00440">
    <property type="entry name" value="TetR_N"/>
    <property type="match status" value="1"/>
</dbReference>
<evidence type="ECO:0000259" key="3">
    <source>
        <dbReference type="PROSITE" id="PS50977"/>
    </source>
</evidence>
<evidence type="ECO:0000313" key="4">
    <source>
        <dbReference type="EMBL" id="ROR90830.1"/>
    </source>
</evidence>
<dbReference type="InterPro" id="IPR001647">
    <property type="entry name" value="HTH_TetR"/>
</dbReference>
<sequence>MSSVSNIDRVLDAAREVILTVGLRRATLTDVARRAGVSRMTVYRAFPDMQAILAELMTREWVAEIDPASDAVEAGGEGPADVLARRFAAAVRALRENPLFRRIVDVDPDQLLPYLVDRRGRSQDLVLDLVAARISSAQATGEVRDGDPTLLARSLVLAAHGFALSARTMTTDGVAAADLDAELVQLVRRYLAP</sequence>
<dbReference type="PANTHER" id="PTHR30055">
    <property type="entry name" value="HTH-TYPE TRANSCRIPTIONAL REGULATOR RUTR"/>
    <property type="match status" value="1"/>
</dbReference>
<dbReference type="Gene3D" id="1.10.10.60">
    <property type="entry name" value="Homeodomain-like"/>
    <property type="match status" value="1"/>
</dbReference>
<dbReference type="Proteomes" id="UP000281738">
    <property type="component" value="Unassembled WGS sequence"/>
</dbReference>
<dbReference type="AlphaFoldDB" id="A0A3N2CTG7"/>
<feature type="DNA-binding region" description="H-T-H motif" evidence="2">
    <location>
        <begin position="27"/>
        <end position="46"/>
    </location>
</feature>
<dbReference type="PROSITE" id="PS50977">
    <property type="entry name" value="HTH_TETR_2"/>
    <property type="match status" value="1"/>
</dbReference>
<dbReference type="InterPro" id="IPR050109">
    <property type="entry name" value="HTH-type_TetR-like_transc_reg"/>
</dbReference>
<dbReference type="GO" id="GO:0000976">
    <property type="term" value="F:transcription cis-regulatory region binding"/>
    <property type="evidence" value="ECO:0007669"/>
    <property type="project" value="TreeGrafter"/>
</dbReference>
<dbReference type="EMBL" id="RKHO01000001">
    <property type="protein sequence ID" value="ROR90830.1"/>
    <property type="molecule type" value="Genomic_DNA"/>
</dbReference>
<proteinExistence type="predicted"/>
<comment type="caution">
    <text evidence="4">The sequence shown here is derived from an EMBL/GenBank/DDBJ whole genome shotgun (WGS) entry which is preliminary data.</text>
</comment>
<dbReference type="GO" id="GO:0003700">
    <property type="term" value="F:DNA-binding transcription factor activity"/>
    <property type="evidence" value="ECO:0007669"/>
    <property type="project" value="TreeGrafter"/>
</dbReference>
<name>A0A3N2CTG7_9ACTN</name>
<keyword evidence="5" id="KW-1185">Reference proteome</keyword>
<dbReference type="SUPFAM" id="SSF46689">
    <property type="entry name" value="Homeodomain-like"/>
    <property type="match status" value="1"/>
</dbReference>
<dbReference type="PANTHER" id="PTHR30055:SF153">
    <property type="entry name" value="HTH-TYPE TRANSCRIPTIONAL REPRESSOR RV3405C"/>
    <property type="match status" value="1"/>
</dbReference>
<organism evidence="4 5">
    <name type="scientific">Nocardioides aurantiacus</name>
    <dbReference type="NCBI Taxonomy" id="86796"/>
    <lineage>
        <taxon>Bacteria</taxon>
        <taxon>Bacillati</taxon>
        <taxon>Actinomycetota</taxon>
        <taxon>Actinomycetes</taxon>
        <taxon>Propionibacteriales</taxon>
        <taxon>Nocardioidaceae</taxon>
        <taxon>Nocardioides</taxon>
    </lineage>
</organism>